<reference evidence="3 4" key="1">
    <citation type="journal article" date="2019" name="Int. J. Syst. Evol. Microbiol.">
        <title>The Global Catalogue of Microorganisms (GCM) 10K type strain sequencing project: providing services to taxonomists for standard genome sequencing and annotation.</title>
        <authorList>
            <consortium name="The Broad Institute Genomics Platform"/>
            <consortium name="The Broad Institute Genome Sequencing Center for Infectious Disease"/>
            <person name="Wu L."/>
            <person name="Ma J."/>
        </authorList>
    </citation>
    <scope>NUCLEOTIDE SEQUENCE [LARGE SCALE GENOMIC DNA]</scope>
    <source>
        <strain evidence="3 4">JCM 4788</strain>
    </source>
</reference>
<accession>A0ABN0YYP3</accession>
<dbReference type="InterPro" id="IPR000868">
    <property type="entry name" value="Isochorismatase-like_dom"/>
</dbReference>
<evidence type="ECO:0000313" key="3">
    <source>
        <dbReference type="EMBL" id="GAA0419551.1"/>
    </source>
</evidence>
<gene>
    <name evidence="3" type="ORF">GCM10010357_46130</name>
</gene>
<keyword evidence="4" id="KW-1185">Reference proteome</keyword>
<dbReference type="InterPro" id="IPR036380">
    <property type="entry name" value="Isochorismatase-like_sf"/>
</dbReference>
<dbReference type="PANTHER" id="PTHR43540">
    <property type="entry name" value="PEROXYUREIDOACRYLATE/UREIDOACRYLATE AMIDOHYDROLASE-RELATED"/>
    <property type="match status" value="1"/>
</dbReference>
<evidence type="ECO:0000256" key="1">
    <source>
        <dbReference type="ARBA" id="ARBA00022801"/>
    </source>
</evidence>
<dbReference type="SUPFAM" id="SSF52499">
    <property type="entry name" value="Isochorismatase-like hydrolases"/>
    <property type="match status" value="1"/>
</dbReference>
<organism evidence="3 4">
    <name type="scientific">Streptomyces luteireticuli</name>
    <dbReference type="NCBI Taxonomy" id="173858"/>
    <lineage>
        <taxon>Bacteria</taxon>
        <taxon>Bacillati</taxon>
        <taxon>Actinomycetota</taxon>
        <taxon>Actinomycetes</taxon>
        <taxon>Kitasatosporales</taxon>
        <taxon>Streptomycetaceae</taxon>
        <taxon>Streptomyces</taxon>
    </lineage>
</organism>
<sequence length="238" mass="25091">MRKRLALTALSLATEVLRIAPDRSQLLRRHNRSTEQVRSELIKAGASGTMRCMVPPVEALVVVDVQSAFVSGDEAVPAAVELLAQVGPLIERARAAGAFVVHLQNDGEPGASDEPGAPGWPLHLPVAPGPREVVRRKTVDDGFEETGLEELLRGAGVGSLAVCGVMSEMCVMATARAALERGFRTVLPHDAHATYDIPAAPGIADEVPAAMASRVAEWALGDEIEIVARAADVLFTAP</sequence>
<evidence type="ECO:0000259" key="2">
    <source>
        <dbReference type="Pfam" id="PF00857"/>
    </source>
</evidence>
<protein>
    <recommendedName>
        <fullName evidence="2">Isochorismatase-like domain-containing protein</fullName>
    </recommendedName>
</protein>
<dbReference type="PANTHER" id="PTHR43540:SF1">
    <property type="entry name" value="ISOCHORISMATASE HYDROLASE"/>
    <property type="match status" value="1"/>
</dbReference>
<dbReference type="EMBL" id="BAAABX010000049">
    <property type="protein sequence ID" value="GAA0419551.1"/>
    <property type="molecule type" value="Genomic_DNA"/>
</dbReference>
<keyword evidence="1" id="KW-0378">Hydrolase</keyword>
<dbReference type="Gene3D" id="3.40.50.850">
    <property type="entry name" value="Isochorismatase-like"/>
    <property type="match status" value="1"/>
</dbReference>
<evidence type="ECO:0000313" key="4">
    <source>
        <dbReference type="Proteomes" id="UP001500879"/>
    </source>
</evidence>
<dbReference type="Proteomes" id="UP001500879">
    <property type="component" value="Unassembled WGS sequence"/>
</dbReference>
<comment type="caution">
    <text evidence="3">The sequence shown here is derived from an EMBL/GenBank/DDBJ whole genome shotgun (WGS) entry which is preliminary data.</text>
</comment>
<dbReference type="Pfam" id="PF00857">
    <property type="entry name" value="Isochorismatase"/>
    <property type="match status" value="1"/>
</dbReference>
<feature type="domain" description="Isochorismatase-like" evidence="2">
    <location>
        <begin position="59"/>
        <end position="196"/>
    </location>
</feature>
<dbReference type="InterPro" id="IPR050272">
    <property type="entry name" value="Isochorismatase-like_hydrls"/>
</dbReference>
<name>A0ABN0YYP3_9ACTN</name>
<proteinExistence type="predicted"/>